<accession>A0A0E9UAE6</accession>
<sequence length="26" mass="3198">MTSTHRIIHPQHIFHYAETYTTRDIQ</sequence>
<dbReference type="EMBL" id="GBXM01046649">
    <property type="protein sequence ID" value="JAH61928.1"/>
    <property type="molecule type" value="Transcribed_RNA"/>
</dbReference>
<organism evidence="1">
    <name type="scientific">Anguilla anguilla</name>
    <name type="common">European freshwater eel</name>
    <name type="synonym">Muraena anguilla</name>
    <dbReference type="NCBI Taxonomy" id="7936"/>
    <lineage>
        <taxon>Eukaryota</taxon>
        <taxon>Metazoa</taxon>
        <taxon>Chordata</taxon>
        <taxon>Craniata</taxon>
        <taxon>Vertebrata</taxon>
        <taxon>Euteleostomi</taxon>
        <taxon>Actinopterygii</taxon>
        <taxon>Neopterygii</taxon>
        <taxon>Teleostei</taxon>
        <taxon>Anguilliformes</taxon>
        <taxon>Anguillidae</taxon>
        <taxon>Anguilla</taxon>
    </lineage>
</organism>
<reference evidence="1" key="1">
    <citation type="submission" date="2014-11" db="EMBL/GenBank/DDBJ databases">
        <authorList>
            <person name="Amaro Gonzalez C."/>
        </authorList>
    </citation>
    <scope>NUCLEOTIDE SEQUENCE</scope>
</reference>
<proteinExistence type="predicted"/>
<reference evidence="1" key="2">
    <citation type="journal article" date="2015" name="Fish Shellfish Immunol.">
        <title>Early steps in the European eel (Anguilla anguilla)-Vibrio vulnificus interaction in the gills: Role of the RtxA13 toxin.</title>
        <authorList>
            <person name="Callol A."/>
            <person name="Pajuelo D."/>
            <person name="Ebbesson L."/>
            <person name="Teles M."/>
            <person name="MacKenzie S."/>
            <person name="Amaro C."/>
        </authorList>
    </citation>
    <scope>NUCLEOTIDE SEQUENCE</scope>
</reference>
<protein>
    <submittedName>
        <fullName evidence="1">Uncharacterized protein</fullName>
    </submittedName>
</protein>
<evidence type="ECO:0000313" key="1">
    <source>
        <dbReference type="EMBL" id="JAH61928.1"/>
    </source>
</evidence>
<dbReference type="AlphaFoldDB" id="A0A0E9UAE6"/>
<name>A0A0E9UAE6_ANGAN</name>